<sequence length="402" mass="45610">MVLNSPKEDRSTVVCAPCGNGSPALNYIHNDDKTKQFYLAKGKITVKLNVTEEFRYLKLISPTKDIMPMESKEETMDSVKWKNMGVRIKMEAQIRFDTVIQEINFSYELVRTNEEGKLCADGSADIFFSIANGFKSIDIKCFIHDVTLMPVFTIPQFVNYLQYIFVNCSDDTDPSSTCMVFMFGGFLSACVRTYIVRTYQDHGLFLCSAFYNIYDEDSGIIDFVFADVLWTALEFEGDYYSARLQMIETIDSATNKTIHKMVIGLPCFPNTSPICDAGLPHSRPDTDVPEIPKRSCIKGVVDGKRIIADGLVGYCKYEGGDDFSINDTSYPGEACFQITENLKAYCKPNFEKGKCECCCVNDEKECNAEFTENNLYYSLYLTCQESLRHGEHEPFYTNIKVI</sequence>
<dbReference type="AlphaFoldDB" id="A0A811KD82"/>
<evidence type="ECO:0000313" key="2">
    <source>
        <dbReference type="Proteomes" id="UP000614601"/>
    </source>
</evidence>
<gene>
    <name evidence="1" type="ORF">BOKJ2_LOCUS5225</name>
</gene>
<dbReference type="EMBL" id="CAJFDH010000003">
    <property type="protein sequence ID" value="CAD5213703.1"/>
    <property type="molecule type" value="Genomic_DNA"/>
</dbReference>
<name>A0A811KD82_9BILA</name>
<keyword evidence="2" id="KW-1185">Reference proteome</keyword>
<dbReference type="EMBL" id="CAJFCW020000003">
    <property type="protein sequence ID" value="CAG9101403.1"/>
    <property type="molecule type" value="Genomic_DNA"/>
</dbReference>
<organism evidence="1 2">
    <name type="scientific">Bursaphelenchus okinawaensis</name>
    <dbReference type="NCBI Taxonomy" id="465554"/>
    <lineage>
        <taxon>Eukaryota</taxon>
        <taxon>Metazoa</taxon>
        <taxon>Ecdysozoa</taxon>
        <taxon>Nematoda</taxon>
        <taxon>Chromadorea</taxon>
        <taxon>Rhabditida</taxon>
        <taxon>Tylenchina</taxon>
        <taxon>Tylenchomorpha</taxon>
        <taxon>Aphelenchoidea</taxon>
        <taxon>Aphelenchoididae</taxon>
        <taxon>Bursaphelenchus</taxon>
    </lineage>
</organism>
<evidence type="ECO:0000313" key="1">
    <source>
        <dbReference type="EMBL" id="CAD5213703.1"/>
    </source>
</evidence>
<dbReference type="Proteomes" id="UP000783686">
    <property type="component" value="Unassembled WGS sequence"/>
</dbReference>
<reference evidence="1" key="1">
    <citation type="submission" date="2020-09" db="EMBL/GenBank/DDBJ databases">
        <authorList>
            <person name="Kikuchi T."/>
        </authorList>
    </citation>
    <scope>NUCLEOTIDE SEQUENCE</scope>
    <source>
        <strain evidence="1">SH1</strain>
    </source>
</reference>
<proteinExistence type="predicted"/>
<comment type="caution">
    <text evidence="1">The sequence shown here is derived from an EMBL/GenBank/DDBJ whole genome shotgun (WGS) entry which is preliminary data.</text>
</comment>
<protein>
    <submittedName>
        <fullName evidence="1">Uncharacterized protein</fullName>
    </submittedName>
</protein>
<accession>A0A811KD82</accession>
<dbReference type="Proteomes" id="UP000614601">
    <property type="component" value="Unassembled WGS sequence"/>
</dbReference>